<protein>
    <recommendedName>
        <fullName evidence="4">FtsK domain-containing protein</fullName>
    </recommendedName>
</protein>
<feature type="compositionally biased region" description="Basic and acidic residues" evidence="1">
    <location>
        <begin position="13"/>
        <end position="22"/>
    </location>
</feature>
<gene>
    <name evidence="2" type="ORF">TPA0910_87640</name>
</gene>
<dbReference type="Gene3D" id="3.40.50.300">
    <property type="entry name" value="P-loop containing nucleotide triphosphate hydrolases"/>
    <property type="match status" value="1"/>
</dbReference>
<dbReference type="EMBL" id="BNEK01000007">
    <property type="protein sequence ID" value="GHJ34331.1"/>
    <property type="molecule type" value="Genomic_DNA"/>
</dbReference>
<proteinExistence type="predicted"/>
<reference evidence="2" key="1">
    <citation type="submission" date="2024-05" db="EMBL/GenBank/DDBJ databases">
        <title>Whole genome shotgun sequence of Streptomyces hygroscopicus NBRC 113678.</title>
        <authorList>
            <person name="Komaki H."/>
            <person name="Tamura T."/>
        </authorList>
    </citation>
    <scope>NUCLEOTIDE SEQUENCE</scope>
    <source>
        <strain evidence="2">N11-34</strain>
    </source>
</reference>
<dbReference type="Proteomes" id="UP001054854">
    <property type="component" value="Unassembled WGS sequence"/>
</dbReference>
<evidence type="ECO:0000256" key="1">
    <source>
        <dbReference type="SAM" id="MobiDB-lite"/>
    </source>
</evidence>
<keyword evidence="3" id="KW-1185">Reference proteome</keyword>
<organism evidence="2 3">
    <name type="scientific">Streptomyces hygroscopicus</name>
    <dbReference type="NCBI Taxonomy" id="1912"/>
    <lineage>
        <taxon>Bacteria</taxon>
        <taxon>Bacillati</taxon>
        <taxon>Actinomycetota</taxon>
        <taxon>Actinomycetes</taxon>
        <taxon>Kitasatosporales</taxon>
        <taxon>Streptomycetaceae</taxon>
        <taxon>Streptomyces</taxon>
        <taxon>Streptomyces violaceusniger group</taxon>
    </lineage>
</organism>
<evidence type="ECO:0008006" key="4">
    <source>
        <dbReference type="Google" id="ProtNLM"/>
    </source>
</evidence>
<feature type="region of interest" description="Disordered" evidence="1">
    <location>
        <begin position="1"/>
        <end position="22"/>
    </location>
</feature>
<feature type="compositionally biased region" description="Basic and acidic residues" evidence="1">
    <location>
        <begin position="715"/>
        <end position="726"/>
    </location>
</feature>
<dbReference type="InterPro" id="IPR027417">
    <property type="entry name" value="P-loop_NTPase"/>
</dbReference>
<sequence>MTTTQTPAGLETPSDKPKRWDFSRDAVTPGRLTAWGAELACASALIAPLADIPWEAGAAAGVVCTGAAVIYEKAKGSWRRVMVARASSWLATTGWLSYALATRPTLLTMVIGVSTWAAGAAVNISMDKWGETTREAEKELHRRLEQGEQIAKAQEGWAKLLYDICGIEGAVADPIVDKWPSGVGETVKITLPAHMNIDALRGYEAELAGALHLPKGGGVAFSAGGPEVPRNVVFIAITRKNMMSGAIAYPKLTPTTINKPVGFGVIGNGAEAGLNLKDEGFIAIGAQGSGKTALMKTLGLGLVRCIDAIVWDMDTSAKMSAVFVNPYLRYGVGVPLIDWPATNEDECRLMVQAARAIIAARKTEYSDLLEDEDVDNLPATAEIPAIHIRVDETKSMPDDVLEGIDFIIEEGRSVNVRVSNTGLRATRDYITAAMDELTPGRIGLRTNNASELDMLFPGFGAPDMAIFTDPGTVVYMSATKGPYQPAPAKAYATMAEAFTEGSDDYSRMQTLFMDAARQLSDIRPNLDEVSARAAGLAYGQRWARCIPNLRGDAHGNVGPDRMHESVWELYRSWPTPVSYDVLLGRAIDEDGDTVTAHGPSMAIPRLTETMLDEDELERAAAQDAAIELAKTRVAPKSNDQLAAELFASLGRPAKPSEIYPLMVKAGYDKSERTFRDLCTRLSLQNKLVKGDDGTYAAVESGEVPHAAGRVPGPEDDAHGRSDAPCE</sequence>
<evidence type="ECO:0000313" key="3">
    <source>
        <dbReference type="Proteomes" id="UP001054854"/>
    </source>
</evidence>
<name>A0ABQ3UFE3_STRHY</name>
<evidence type="ECO:0000313" key="2">
    <source>
        <dbReference type="EMBL" id="GHJ34331.1"/>
    </source>
</evidence>
<dbReference type="RefSeq" id="WP_236260147.1">
    <property type="nucleotide sequence ID" value="NZ_BNEK01000007.1"/>
</dbReference>
<feature type="region of interest" description="Disordered" evidence="1">
    <location>
        <begin position="698"/>
        <end position="726"/>
    </location>
</feature>
<accession>A0ABQ3UFE3</accession>
<comment type="caution">
    <text evidence="2">The sequence shown here is derived from an EMBL/GenBank/DDBJ whole genome shotgun (WGS) entry which is preliminary data.</text>
</comment>